<proteinExistence type="predicted"/>
<dbReference type="EMBL" id="KZ819191">
    <property type="protein sequence ID" value="PWZ01204.1"/>
    <property type="molecule type" value="Genomic_DNA"/>
</dbReference>
<evidence type="ECO:0000256" key="1">
    <source>
        <dbReference type="SAM" id="MobiDB-lite"/>
    </source>
</evidence>
<gene>
    <name evidence="2" type="ORF">BCV70DRAFT_231193</name>
</gene>
<dbReference type="InParanoid" id="A0A317XS70"/>
<name>A0A317XS70_9BASI</name>
<evidence type="ECO:0000313" key="3">
    <source>
        <dbReference type="Proteomes" id="UP000246740"/>
    </source>
</evidence>
<sequence length="192" mass="21593">MKVEREERVGHEASCSHDGQSEELTAAMSAPALILQLSGLRVLWAGQGSRSGQYKCYCIRIASETGKWRFAWTRQRVADPRPRWWVDERSRLLFSLLDGMVWKYSTVISPHSHPGPRLSEVGFPLERAFTRQFALLLSTLLCKIASSDRVTATCQEGDPGHLSVTQLFSALTVLARQLQGYGARTRHLCYLA</sequence>
<accession>A0A317XS70</accession>
<feature type="compositionally biased region" description="Basic and acidic residues" evidence="1">
    <location>
        <begin position="1"/>
        <end position="15"/>
    </location>
</feature>
<dbReference type="AlphaFoldDB" id="A0A317XS70"/>
<evidence type="ECO:0000313" key="2">
    <source>
        <dbReference type="EMBL" id="PWZ01204.1"/>
    </source>
</evidence>
<organism evidence="2 3">
    <name type="scientific">Testicularia cyperi</name>
    <dbReference type="NCBI Taxonomy" id="1882483"/>
    <lineage>
        <taxon>Eukaryota</taxon>
        <taxon>Fungi</taxon>
        <taxon>Dikarya</taxon>
        <taxon>Basidiomycota</taxon>
        <taxon>Ustilaginomycotina</taxon>
        <taxon>Ustilaginomycetes</taxon>
        <taxon>Ustilaginales</taxon>
        <taxon>Anthracoideaceae</taxon>
        <taxon>Testicularia</taxon>
    </lineage>
</organism>
<protein>
    <submittedName>
        <fullName evidence="2">Uncharacterized protein</fullName>
    </submittedName>
</protein>
<reference evidence="2 3" key="1">
    <citation type="journal article" date="2018" name="Mol. Biol. Evol.">
        <title>Broad Genomic Sampling Reveals a Smut Pathogenic Ancestry of the Fungal Clade Ustilaginomycotina.</title>
        <authorList>
            <person name="Kijpornyongpan T."/>
            <person name="Mondo S.J."/>
            <person name="Barry K."/>
            <person name="Sandor L."/>
            <person name="Lee J."/>
            <person name="Lipzen A."/>
            <person name="Pangilinan J."/>
            <person name="LaButti K."/>
            <person name="Hainaut M."/>
            <person name="Henrissat B."/>
            <person name="Grigoriev I.V."/>
            <person name="Spatafora J.W."/>
            <person name="Aime M.C."/>
        </authorList>
    </citation>
    <scope>NUCLEOTIDE SEQUENCE [LARGE SCALE GENOMIC DNA]</scope>
    <source>
        <strain evidence="2 3">MCA 3645</strain>
    </source>
</reference>
<dbReference type="Proteomes" id="UP000246740">
    <property type="component" value="Unassembled WGS sequence"/>
</dbReference>
<keyword evidence="3" id="KW-1185">Reference proteome</keyword>
<feature type="region of interest" description="Disordered" evidence="1">
    <location>
        <begin position="1"/>
        <end position="21"/>
    </location>
</feature>